<keyword evidence="8" id="KW-1185">Reference proteome</keyword>
<evidence type="ECO:0000313" key="6">
    <source>
        <dbReference type="EMBL" id="WCR01381.1"/>
    </source>
</evidence>
<dbReference type="PIRSF" id="PIRSF000193">
    <property type="entry name" value="Pyrrol-5-carb_rd"/>
    <property type="match status" value="1"/>
</dbReference>
<dbReference type="Proteomes" id="UP001215549">
    <property type="component" value="Chromosome"/>
</dbReference>
<keyword evidence="2" id="KW-0521">NADP</keyword>
<dbReference type="Gene3D" id="3.40.50.720">
    <property type="entry name" value="NAD(P)-binding Rossmann-like Domain"/>
    <property type="match status" value="1"/>
</dbReference>
<evidence type="ECO:0000313" key="7">
    <source>
        <dbReference type="Proteomes" id="UP000186216"/>
    </source>
</evidence>
<accession>A0AA46A4V7</accession>
<feature type="binding site" evidence="2">
    <location>
        <position position="59"/>
    </location>
    <ligand>
        <name>NADPH</name>
        <dbReference type="ChEBI" id="CHEBI:57783"/>
    </ligand>
</feature>
<dbReference type="NCBIfam" id="NF005063">
    <property type="entry name" value="PRK06476.1"/>
    <property type="match status" value="1"/>
</dbReference>
<evidence type="ECO:0000259" key="3">
    <source>
        <dbReference type="Pfam" id="PF03807"/>
    </source>
</evidence>
<evidence type="ECO:0000313" key="8">
    <source>
        <dbReference type="Proteomes" id="UP001215549"/>
    </source>
</evidence>
<name>A0AA46A4V7_9RHOB</name>
<dbReference type="PANTHER" id="PTHR11645:SF13">
    <property type="entry name" value="PYRROLINE-5-CARBOXYLATE REDUCTASE CATALYTIC N-TERMINAL DOMAIN-CONTAINING PROTEIN"/>
    <property type="match status" value="1"/>
</dbReference>
<dbReference type="PANTHER" id="PTHR11645">
    <property type="entry name" value="PYRROLINE-5-CARBOXYLATE REDUCTASE"/>
    <property type="match status" value="1"/>
</dbReference>
<gene>
    <name evidence="6" type="ORF">JHX88_10490</name>
    <name evidence="5" type="ORF">SAMN05421772_103105</name>
</gene>
<dbReference type="RefSeq" id="WP_076524042.1">
    <property type="nucleotide sequence ID" value="NZ_CP067140.1"/>
</dbReference>
<dbReference type="EMBL" id="CP067140">
    <property type="protein sequence ID" value="WCR01381.1"/>
    <property type="molecule type" value="Genomic_DNA"/>
</dbReference>
<dbReference type="Proteomes" id="UP000186216">
    <property type="component" value="Unassembled WGS sequence"/>
</dbReference>
<proteinExistence type="inferred from homology"/>
<evidence type="ECO:0000256" key="2">
    <source>
        <dbReference type="PIRSR" id="PIRSR000193-1"/>
    </source>
</evidence>
<feature type="binding site" evidence="2">
    <location>
        <begin position="72"/>
        <end position="75"/>
    </location>
    <ligand>
        <name>NADP(+)</name>
        <dbReference type="ChEBI" id="CHEBI:58349"/>
    </ligand>
</feature>
<protein>
    <submittedName>
        <fullName evidence="6">NAD(P)-binding domain-containing protein</fullName>
    </submittedName>
    <submittedName>
        <fullName evidence="5">Pyrroline-5-carboxylate reductase</fullName>
    </submittedName>
</protein>
<dbReference type="Pfam" id="PF14748">
    <property type="entry name" value="P5CR_dimer"/>
    <property type="match status" value="1"/>
</dbReference>
<dbReference type="GO" id="GO:0055129">
    <property type="term" value="P:L-proline biosynthetic process"/>
    <property type="evidence" value="ECO:0007669"/>
    <property type="project" value="TreeGrafter"/>
</dbReference>
<dbReference type="EMBL" id="FTOU01000003">
    <property type="protein sequence ID" value="SIS70259.1"/>
    <property type="molecule type" value="Genomic_DNA"/>
</dbReference>
<reference evidence="6 8" key="2">
    <citation type="submission" date="2021-01" db="EMBL/GenBank/DDBJ databases">
        <title>Biogeographic distribution of Paracoccus.</title>
        <authorList>
            <person name="Hollensteiner J."/>
            <person name="Leineberger J."/>
            <person name="Brinkhoff T."/>
            <person name="Daniel R."/>
        </authorList>
    </citation>
    <scope>NUCLEOTIDE SEQUENCE [LARGE SCALE GENOMIC DNA]</scope>
    <source>
        <strain evidence="6 8">DSM 18447</strain>
    </source>
</reference>
<organism evidence="5 7">
    <name type="scientific">Paracoccus saliphilus</name>
    <dbReference type="NCBI Taxonomy" id="405559"/>
    <lineage>
        <taxon>Bacteria</taxon>
        <taxon>Pseudomonadati</taxon>
        <taxon>Pseudomonadota</taxon>
        <taxon>Alphaproteobacteria</taxon>
        <taxon>Rhodobacterales</taxon>
        <taxon>Paracoccaceae</taxon>
        <taxon>Paracoccus</taxon>
    </lineage>
</organism>
<evidence type="ECO:0000259" key="4">
    <source>
        <dbReference type="Pfam" id="PF14748"/>
    </source>
</evidence>
<dbReference type="InterPro" id="IPR028939">
    <property type="entry name" value="P5C_Rdtase_cat_N"/>
</dbReference>
<evidence type="ECO:0000313" key="5">
    <source>
        <dbReference type="EMBL" id="SIS70259.1"/>
    </source>
</evidence>
<dbReference type="AlphaFoldDB" id="A0AA46A4V7"/>
<dbReference type="InterPro" id="IPR029036">
    <property type="entry name" value="P5CR_dimer"/>
</dbReference>
<feature type="domain" description="Pyrroline-5-carboxylate reductase catalytic N-terminal" evidence="3">
    <location>
        <begin position="7"/>
        <end position="98"/>
    </location>
</feature>
<dbReference type="SUPFAM" id="SSF51735">
    <property type="entry name" value="NAD(P)-binding Rossmann-fold domains"/>
    <property type="match status" value="1"/>
</dbReference>
<dbReference type="InterPro" id="IPR000304">
    <property type="entry name" value="Pyrroline-COOH_reductase"/>
</dbReference>
<feature type="domain" description="Pyrroline-5-carboxylate reductase dimerisation" evidence="4">
    <location>
        <begin position="165"/>
        <end position="256"/>
    </location>
</feature>
<dbReference type="Pfam" id="PF03807">
    <property type="entry name" value="F420_oxidored"/>
    <property type="match status" value="1"/>
</dbReference>
<evidence type="ECO:0000256" key="1">
    <source>
        <dbReference type="ARBA" id="ARBA00005525"/>
    </source>
</evidence>
<sequence length="261" mass="28247">MSSPSCIGFIGTGTITAHIVRGLKNSNLRDRPITLSPRSKKIAQELARDFKRVEVAKTNQAVIDRADIIILAVRPQIAKDVLRPISFSREIPIISLMATLPIETLRGWTSASRICRAIPLPFVERRCDVIPVFPPLPEAIEIFNALGQALPVTDLTSFDAYASGSALMATYFGMIESTVAWMEAQGIPEMNAATYIGALFSNLSATLAENPTSVSTLRDAHATQGGLNEQLHQEFKAYGGEDAIKAGLEAILKRIKAASPT</sequence>
<comment type="similarity">
    <text evidence="1">Belongs to the pyrroline-5-carboxylate reductase family.</text>
</comment>
<reference evidence="5 7" key="1">
    <citation type="submission" date="2017-01" db="EMBL/GenBank/DDBJ databases">
        <authorList>
            <person name="Varghese N."/>
            <person name="Submissions S."/>
        </authorList>
    </citation>
    <scope>NUCLEOTIDE SEQUENCE [LARGE SCALE GENOMIC DNA]</scope>
    <source>
        <strain evidence="5 7">DSM 18447</strain>
    </source>
</reference>
<dbReference type="InterPro" id="IPR036291">
    <property type="entry name" value="NAD(P)-bd_dom_sf"/>
</dbReference>
<dbReference type="GO" id="GO:0004735">
    <property type="term" value="F:pyrroline-5-carboxylate reductase activity"/>
    <property type="evidence" value="ECO:0007669"/>
    <property type="project" value="InterPro"/>
</dbReference>